<proteinExistence type="predicted"/>
<accession>A0A8S3RU99</accession>
<dbReference type="PROSITE" id="PS50833">
    <property type="entry name" value="BRIX"/>
    <property type="match status" value="1"/>
</dbReference>
<dbReference type="InterPro" id="IPR007109">
    <property type="entry name" value="Brix"/>
</dbReference>
<dbReference type="AlphaFoldDB" id="A0A8S3RU99"/>
<reference evidence="3" key="1">
    <citation type="submission" date="2021-03" db="EMBL/GenBank/DDBJ databases">
        <authorList>
            <person name="Bekaert M."/>
        </authorList>
    </citation>
    <scope>NUCLEOTIDE SEQUENCE</scope>
</reference>
<evidence type="ECO:0000259" key="2">
    <source>
        <dbReference type="PROSITE" id="PS50833"/>
    </source>
</evidence>
<name>A0A8S3RU99_MYTED</name>
<sequence length="175" mass="20578">MNEEDTPSSPSCNRNPSPPPHLQEQIESLEADRIGNTTYSKHWLFTTLMKLIEEVEKEDEAEFGVDVDEELQNELCKLWDMSMNTVMNIFKVFIPVPKEESKRVMTFANEDDFISYRHHVYKKSEEGKDIELSEVGPRFEMQLYQIILGTIDTKDSADVEWVYRPYMNTAKKRKF</sequence>
<dbReference type="PANTHER" id="PTHR22734:SF2">
    <property type="entry name" value="U3 SMALL NUCLEOLAR RIBONUCLEOPROTEIN PROTEIN IMP4"/>
    <property type="match status" value="1"/>
</dbReference>
<dbReference type="GO" id="GO:0030515">
    <property type="term" value="F:snoRNA binding"/>
    <property type="evidence" value="ECO:0007669"/>
    <property type="project" value="TreeGrafter"/>
</dbReference>
<dbReference type="SUPFAM" id="SSF52954">
    <property type="entry name" value="Class II aaRS ABD-related"/>
    <property type="match status" value="1"/>
</dbReference>
<dbReference type="EMBL" id="CAJPWZ010001229">
    <property type="protein sequence ID" value="CAG2210360.1"/>
    <property type="molecule type" value="Genomic_DNA"/>
</dbReference>
<protein>
    <submittedName>
        <fullName evidence="3">IMP4</fullName>
    </submittedName>
</protein>
<dbReference type="OrthoDB" id="10253204at2759"/>
<dbReference type="GO" id="GO:0006364">
    <property type="term" value="P:rRNA processing"/>
    <property type="evidence" value="ECO:0007669"/>
    <property type="project" value="InterPro"/>
</dbReference>
<keyword evidence="4" id="KW-1185">Reference proteome</keyword>
<dbReference type="GO" id="GO:0042134">
    <property type="term" value="F:rRNA primary transcript binding"/>
    <property type="evidence" value="ECO:0007669"/>
    <property type="project" value="InterPro"/>
</dbReference>
<dbReference type="InterPro" id="IPR044281">
    <property type="entry name" value="IMP4/RPF1"/>
</dbReference>
<dbReference type="GO" id="GO:0034457">
    <property type="term" value="C:Mpp10 complex"/>
    <property type="evidence" value="ECO:0007669"/>
    <property type="project" value="TreeGrafter"/>
</dbReference>
<comment type="caution">
    <text evidence="3">The sequence shown here is derived from an EMBL/GenBank/DDBJ whole genome shotgun (WGS) entry which is preliminary data.</text>
</comment>
<feature type="domain" description="Brix" evidence="2">
    <location>
        <begin position="1"/>
        <end position="152"/>
    </location>
</feature>
<gene>
    <name evidence="3" type="ORF">MEDL_24436</name>
</gene>
<dbReference type="Pfam" id="PF04427">
    <property type="entry name" value="Brix"/>
    <property type="match status" value="1"/>
</dbReference>
<evidence type="ECO:0000256" key="1">
    <source>
        <dbReference type="SAM" id="MobiDB-lite"/>
    </source>
</evidence>
<evidence type="ECO:0000313" key="4">
    <source>
        <dbReference type="Proteomes" id="UP000683360"/>
    </source>
</evidence>
<evidence type="ECO:0000313" key="3">
    <source>
        <dbReference type="EMBL" id="CAG2210360.1"/>
    </source>
</evidence>
<dbReference type="PANTHER" id="PTHR22734">
    <property type="entry name" value="U3 SMALL NUCLEOLAR RIBONUCLEOPROTEIN PROTEIN IMP4"/>
    <property type="match status" value="1"/>
</dbReference>
<feature type="region of interest" description="Disordered" evidence="1">
    <location>
        <begin position="1"/>
        <end position="23"/>
    </location>
</feature>
<dbReference type="Proteomes" id="UP000683360">
    <property type="component" value="Unassembled WGS sequence"/>
</dbReference>
<organism evidence="3 4">
    <name type="scientific">Mytilus edulis</name>
    <name type="common">Blue mussel</name>
    <dbReference type="NCBI Taxonomy" id="6550"/>
    <lineage>
        <taxon>Eukaryota</taxon>
        <taxon>Metazoa</taxon>
        <taxon>Spiralia</taxon>
        <taxon>Lophotrochozoa</taxon>
        <taxon>Mollusca</taxon>
        <taxon>Bivalvia</taxon>
        <taxon>Autobranchia</taxon>
        <taxon>Pteriomorphia</taxon>
        <taxon>Mytilida</taxon>
        <taxon>Mytiloidea</taxon>
        <taxon>Mytilidae</taxon>
        <taxon>Mytilinae</taxon>
        <taxon>Mytilus</taxon>
    </lineage>
</organism>
<dbReference type="GO" id="GO:0032040">
    <property type="term" value="C:small-subunit processome"/>
    <property type="evidence" value="ECO:0007669"/>
    <property type="project" value="TreeGrafter"/>
</dbReference>